<comment type="caution">
    <text evidence="1">The sequence shown here is derived from an EMBL/GenBank/DDBJ whole genome shotgun (WGS) entry which is preliminary data.</text>
</comment>
<dbReference type="EMBL" id="CAJNAP010000005">
    <property type="protein sequence ID" value="CAE6494236.1"/>
    <property type="molecule type" value="Genomic_DNA"/>
</dbReference>
<name>A0A8H8YY08_9PROT</name>
<organism evidence="1 2">
    <name type="scientific">Nitrosomonas nitrosa</name>
    <dbReference type="NCBI Taxonomy" id="52442"/>
    <lineage>
        <taxon>Bacteria</taxon>
        <taxon>Pseudomonadati</taxon>
        <taxon>Pseudomonadota</taxon>
        <taxon>Betaproteobacteria</taxon>
        <taxon>Nitrosomonadales</taxon>
        <taxon>Nitrosomonadaceae</taxon>
        <taxon>Nitrosomonas</taxon>
    </lineage>
</organism>
<sequence length="44" mass="4898">MEAVTVFFDPVFILVDTSRSDEARHAAAGFDQTGCLLYVVVYRS</sequence>
<evidence type="ECO:0000313" key="1">
    <source>
        <dbReference type="EMBL" id="CAE6494236.1"/>
    </source>
</evidence>
<protein>
    <submittedName>
        <fullName evidence="1">Uncharacterized protein</fullName>
    </submittedName>
</protein>
<proteinExistence type="predicted"/>
<dbReference type="AlphaFoldDB" id="A0A8H8YY08"/>
<accession>A0A8H8YY08</accession>
<evidence type="ECO:0000313" key="2">
    <source>
        <dbReference type="Proteomes" id="UP000601736"/>
    </source>
</evidence>
<reference evidence="1" key="1">
    <citation type="submission" date="2021-02" db="EMBL/GenBank/DDBJ databases">
        <authorList>
            <person name="Han P."/>
        </authorList>
    </citation>
    <scope>NUCLEOTIDE SEQUENCE</scope>
    <source>
        <strain evidence="1">Nitrosomonas nitrosa 18-3D</strain>
    </source>
</reference>
<dbReference type="Proteomes" id="UP000601736">
    <property type="component" value="Unassembled WGS sequence"/>
</dbReference>
<gene>
    <name evidence="1" type="ORF">NMYAN_130040</name>
</gene>